<protein>
    <submittedName>
        <fullName evidence="1">IS66 family insertion sequence element accessory protein TnpB</fullName>
    </submittedName>
</protein>
<accession>A0A6L6LUN5</accession>
<proteinExistence type="predicted"/>
<dbReference type="PANTHER" id="PTHR36455:SF1">
    <property type="entry name" value="BLR8292 PROTEIN"/>
    <property type="match status" value="1"/>
</dbReference>
<dbReference type="Proteomes" id="UP000472755">
    <property type="component" value="Unassembled WGS sequence"/>
</dbReference>
<reference evidence="1 2" key="1">
    <citation type="journal article" date="2019" name="Nat. Med.">
        <title>A library of human gut bacterial isolates paired with longitudinal multiomics data enables mechanistic microbiome research.</title>
        <authorList>
            <person name="Poyet M."/>
            <person name="Groussin M."/>
            <person name="Gibbons S.M."/>
            <person name="Avila-Pacheco J."/>
            <person name="Jiang X."/>
            <person name="Kearney S.M."/>
            <person name="Perrotta A.R."/>
            <person name="Berdy B."/>
            <person name="Zhao S."/>
            <person name="Lieberman T.D."/>
            <person name="Swanson P.K."/>
            <person name="Smith M."/>
            <person name="Roesemann S."/>
            <person name="Alexander J.E."/>
            <person name="Rich S.A."/>
            <person name="Livny J."/>
            <person name="Vlamakis H."/>
            <person name="Clish C."/>
            <person name="Bullock K."/>
            <person name="Deik A."/>
            <person name="Scott J."/>
            <person name="Pierce K.A."/>
            <person name="Xavier R.J."/>
            <person name="Alm E.J."/>
        </authorList>
    </citation>
    <scope>NUCLEOTIDE SEQUENCE [LARGE SCALE GENOMIC DNA]</scope>
    <source>
        <strain evidence="1 2">BIOML-A4</strain>
    </source>
</reference>
<dbReference type="InterPro" id="IPR008878">
    <property type="entry name" value="Transposase_IS66_Orf2"/>
</dbReference>
<comment type="caution">
    <text evidence="1">The sequence shown here is derived from an EMBL/GenBank/DDBJ whole genome shotgun (WGS) entry which is preliminary data.</text>
</comment>
<sequence length="118" mass="13767">MLGDIRQAQKVYIVCGYTDMRKGLNSLVPFVQQNFGIDPYSSSLFLFCGKRCDRLKALLWEPDGFVLLYKRLDNGRYQWPRNAQEVKPLTWEQFTWLMQGLNIEQPRAIRPGGPKKLV</sequence>
<organism evidence="1 2">
    <name type="scientific">Ruthenibacterium lactatiformans</name>
    <dbReference type="NCBI Taxonomy" id="1550024"/>
    <lineage>
        <taxon>Bacteria</taxon>
        <taxon>Bacillati</taxon>
        <taxon>Bacillota</taxon>
        <taxon>Clostridia</taxon>
        <taxon>Eubacteriales</taxon>
        <taxon>Oscillospiraceae</taxon>
        <taxon>Ruthenibacterium</taxon>
    </lineage>
</organism>
<evidence type="ECO:0000313" key="1">
    <source>
        <dbReference type="EMBL" id="MTS28450.1"/>
    </source>
</evidence>
<dbReference type="PANTHER" id="PTHR36455">
    <property type="match status" value="1"/>
</dbReference>
<dbReference type="AlphaFoldDB" id="A0A6L6LUN5"/>
<dbReference type="RefSeq" id="WP_123158610.1">
    <property type="nucleotide sequence ID" value="NZ_DBEWGL010000054.1"/>
</dbReference>
<evidence type="ECO:0000313" key="2">
    <source>
        <dbReference type="Proteomes" id="UP000472755"/>
    </source>
</evidence>
<dbReference type="Pfam" id="PF05717">
    <property type="entry name" value="TnpB_IS66"/>
    <property type="match status" value="1"/>
</dbReference>
<dbReference type="EMBL" id="WMZU01000027">
    <property type="protein sequence ID" value="MTS28450.1"/>
    <property type="molecule type" value="Genomic_DNA"/>
</dbReference>
<gene>
    <name evidence="1" type="primary">tnpB</name>
    <name evidence="1" type="ORF">GMD59_14305</name>
</gene>
<name>A0A6L6LUN5_9FIRM</name>
<dbReference type="NCBIfam" id="NF033819">
    <property type="entry name" value="IS66_TnpB"/>
    <property type="match status" value="1"/>
</dbReference>